<evidence type="ECO:0000256" key="6">
    <source>
        <dbReference type="ARBA" id="ARBA00022679"/>
    </source>
</evidence>
<dbReference type="GO" id="GO:0008412">
    <property type="term" value="F:4-hydroxybenzoate polyprenyltransferase activity"/>
    <property type="evidence" value="ECO:0007669"/>
    <property type="project" value="UniProtKB-EC"/>
</dbReference>
<feature type="transmembrane region" description="Helical" evidence="12">
    <location>
        <begin position="97"/>
        <end position="119"/>
    </location>
</feature>
<dbReference type="CDD" id="cd13959">
    <property type="entry name" value="PT_UbiA_COQ2"/>
    <property type="match status" value="1"/>
</dbReference>
<comment type="cofactor">
    <cofactor evidence="1">
        <name>Mg(2+)</name>
        <dbReference type="ChEBI" id="CHEBI:18420"/>
    </cofactor>
</comment>
<keyword evidence="10 12" id="KW-0472">Membrane</keyword>
<keyword evidence="8 12" id="KW-0812">Transmembrane</keyword>
<keyword evidence="5" id="KW-0997">Cell inner membrane</keyword>
<gene>
    <name evidence="13" type="ORF">KL86DES1_11004</name>
</gene>
<evidence type="ECO:0000256" key="10">
    <source>
        <dbReference type="ARBA" id="ARBA00023136"/>
    </source>
</evidence>
<dbReference type="GO" id="GO:0005886">
    <property type="term" value="C:plasma membrane"/>
    <property type="evidence" value="ECO:0007669"/>
    <property type="project" value="TreeGrafter"/>
</dbReference>
<evidence type="ECO:0000256" key="9">
    <source>
        <dbReference type="ARBA" id="ARBA00022989"/>
    </source>
</evidence>
<dbReference type="NCBIfam" id="TIGR01475">
    <property type="entry name" value="ubiA_other"/>
    <property type="match status" value="1"/>
</dbReference>
<evidence type="ECO:0000256" key="11">
    <source>
        <dbReference type="ARBA" id="ARBA00034524"/>
    </source>
</evidence>
<dbReference type="PANTHER" id="PTHR11048:SF28">
    <property type="entry name" value="4-HYDROXYBENZOATE POLYPRENYLTRANSFERASE, MITOCHONDRIAL"/>
    <property type="match status" value="1"/>
</dbReference>
<evidence type="ECO:0000256" key="4">
    <source>
        <dbReference type="ARBA" id="ARBA00022475"/>
    </source>
</evidence>
<sequence length="303" mass="33411">MRFKNPLGGVSLSVDALSAPFGKFTDVCRMIKIEHSVFALPYAWAGAVLAARGLPPLWSLFFLTIAMVAARSFAMAFNRLVDLPFDRDNPRTQNRPLVTGAITTKQTWAFCAFMAIIFVVACGCINQVCLWLSVPALIFSAIYSILKRFSPMCHFWLGATLGLAPLAGWLSVSPNSLTLPPLLLFLAVTFWVAAFDIYYAFQDMDFDMAFDLHSIPATCGAETALALAAFSHAMTSIFLLLAGFAAGLHWPWYVVWLGITTMLFVEHRLMKPQDLRHVNTAFFTLNGIISPVVLIGVVLGIYL</sequence>
<dbReference type="FunFam" id="1.20.120.1780:FF:000001">
    <property type="entry name" value="4-hydroxybenzoate octaprenyltransferase"/>
    <property type="match status" value="1"/>
</dbReference>
<accession>A0A212L193</accession>
<name>A0A212L193_9BACT</name>
<keyword evidence="9 12" id="KW-1133">Transmembrane helix</keyword>
<evidence type="ECO:0000256" key="2">
    <source>
        <dbReference type="ARBA" id="ARBA00004141"/>
    </source>
</evidence>
<keyword evidence="4" id="KW-1003">Cell membrane</keyword>
<evidence type="ECO:0000256" key="5">
    <source>
        <dbReference type="ARBA" id="ARBA00022519"/>
    </source>
</evidence>
<evidence type="ECO:0000256" key="12">
    <source>
        <dbReference type="SAM" id="Phobius"/>
    </source>
</evidence>
<evidence type="ECO:0000313" key="13">
    <source>
        <dbReference type="EMBL" id="SCM71334.1"/>
    </source>
</evidence>
<dbReference type="PANTHER" id="PTHR11048">
    <property type="entry name" value="PRENYLTRANSFERASES"/>
    <property type="match status" value="1"/>
</dbReference>
<evidence type="ECO:0000256" key="8">
    <source>
        <dbReference type="ARBA" id="ARBA00022692"/>
    </source>
</evidence>
<dbReference type="RefSeq" id="WP_179979740.1">
    <property type="nucleotide sequence ID" value="NZ_LT608333.1"/>
</dbReference>
<dbReference type="InterPro" id="IPR006371">
    <property type="entry name" value="Polyprenyltransferase_UbiA-li"/>
</dbReference>
<feature type="transmembrane region" description="Helical" evidence="12">
    <location>
        <begin position="57"/>
        <end position="77"/>
    </location>
</feature>
<proteinExistence type="inferred from homology"/>
<dbReference type="Gene3D" id="1.10.357.140">
    <property type="entry name" value="UbiA prenyltransferase"/>
    <property type="match status" value="1"/>
</dbReference>
<keyword evidence="6 13" id="KW-0808">Transferase</keyword>
<dbReference type="EC" id="2.5.1.39" evidence="11"/>
<dbReference type="InterPro" id="IPR044878">
    <property type="entry name" value="UbiA_sf"/>
</dbReference>
<organism evidence="13">
    <name type="scientific">uncultured Desulfovibrio sp</name>
    <dbReference type="NCBI Taxonomy" id="167968"/>
    <lineage>
        <taxon>Bacteria</taxon>
        <taxon>Pseudomonadati</taxon>
        <taxon>Thermodesulfobacteriota</taxon>
        <taxon>Desulfovibrionia</taxon>
        <taxon>Desulfovibrionales</taxon>
        <taxon>Desulfovibrionaceae</taxon>
        <taxon>Desulfovibrio</taxon>
        <taxon>environmental samples</taxon>
    </lineage>
</organism>
<dbReference type="FunFam" id="1.10.357.140:FF:000008">
    <property type="entry name" value="4-hydroxybenzoate octaprenyltransferase"/>
    <property type="match status" value="1"/>
</dbReference>
<feature type="transmembrane region" description="Helical" evidence="12">
    <location>
        <begin position="182"/>
        <end position="201"/>
    </location>
</feature>
<evidence type="ECO:0000256" key="1">
    <source>
        <dbReference type="ARBA" id="ARBA00001946"/>
    </source>
</evidence>
<feature type="transmembrane region" description="Helical" evidence="12">
    <location>
        <begin position="153"/>
        <end position="170"/>
    </location>
</feature>
<dbReference type="Gene3D" id="1.20.120.1780">
    <property type="entry name" value="UbiA prenyltransferase"/>
    <property type="match status" value="1"/>
</dbReference>
<dbReference type="AlphaFoldDB" id="A0A212L193"/>
<comment type="subcellular location">
    <subcellularLocation>
        <location evidence="2">Membrane</location>
        <topology evidence="2">Multi-pass membrane protein</topology>
    </subcellularLocation>
</comment>
<dbReference type="InterPro" id="IPR039653">
    <property type="entry name" value="Prenyltransferase"/>
</dbReference>
<dbReference type="GO" id="GO:0006744">
    <property type="term" value="P:ubiquinone biosynthetic process"/>
    <property type="evidence" value="ECO:0007669"/>
    <property type="project" value="UniProtKB-KW"/>
</dbReference>
<protein>
    <recommendedName>
        <fullName evidence="11">4-hydroxybenzoate polyprenyltransferase</fullName>
        <ecNumber evidence="11">2.5.1.39</ecNumber>
    </recommendedName>
</protein>
<evidence type="ECO:0000256" key="7">
    <source>
        <dbReference type="ARBA" id="ARBA00022688"/>
    </source>
</evidence>
<reference evidence="13" key="1">
    <citation type="submission" date="2016-08" db="EMBL/GenBank/DDBJ databases">
        <authorList>
            <person name="Seilhamer J.J."/>
        </authorList>
    </citation>
    <scope>NUCLEOTIDE SEQUENCE</scope>
    <source>
        <strain evidence="13">86-1</strain>
    </source>
</reference>
<dbReference type="EMBL" id="FMJC01000001">
    <property type="protein sequence ID" value="SCM71334.1"/>
    <property type="molecule type" value="Genomic_DNA"/>
</dbReference>
<keyword evidence="7" id="KW-0831">Ubiquinone biosynthesis</keyword>
<comment type="similarity">
    <text evidence="3">Belongs to the UbiA prenyltransferase family.</text>
</comment>
<feature type="transmembrane region" description="Helical" evidence="12">
    <location>
        <begin position="281"/>
        <end position="302"/>
    </location>
</feature>
<dbReference type="InterPro" id="IPR000537">
    <property type="entry name" value="UbiA_prenyltransferase"/>
</dbReference>
<evidence type="ECO:0000256" key="3">
    <source>
        <dbReference type="ARBA" id="ARBA00005985"/>
    </source>
</evidence>
<dbReference type="Pfam" id="PF01040">
    <property type="entry name" value="UbiA"/>
    <property type="match status" value="1"/>
</dbReference>